<reference evidence="2" key="1">
    <citation type="submission" date="2021-12" db="EMBL/GenBank/DDBJ databases">
        <title>Convergent genome expansion in fungi linked to evolution of root-endophyte symbiosis.</title>
        <authorList>
            <consortium name="DOE Joint Genome Institute"/>
            <person name="Ke Y.-H."/>
            <person name="Bonito G."/>
            <person name="Liao H.-L."/>
            <person name="Looney B."/>
            <person name="Rojas-Flechas A."/>
            <person name="Nash J."/>
            <person name="Hameed K."/>
            <person name="Schadt C."/>
            <person name="Martin F."/>
            <person name="Crous P.W."/>
            <person name="Miettinen O."/>
            <person name="Magnuson J.K."/>
            <person name="Labbe J."/>
            <person name="Jacobson D."/>
            <person name="Doktycz M.J."/>
            <person name="Veneault-Fourrey C."/>
            <person name="Kuo A."/>
            <person name="Mondo S."/>
            <person name="Calhoun S."/>
            <person name="Riley R."/>
            <person name="Ohm R."/>
            <person name="LaButti K."/>
            <person name="Andreopoulos B."/>
            <person name="Pangilinan J."/>
            <person name="Nolan M."/>
            <person name="Tritt A."/>
            <person name="Clum A."/>
            <person name="Lipzen A."/>
            <person name="Daum C."/>
            <person name="Barry K."/>
            <person name="Grigoriev I.V."/>
            <person name="Vilgalys R."/>
        </authorList>
    </citation>
    <scope>NUCLEOTIDE SEQUENCE</scope>
    <source>
        <strain evidence="2">PMI_201</strain>
    </source>
</reference>
<feature type="non-terminal residue" evidence="2">
    <location>
        <position position="495"/>
    </location>
</feature>
<comment type="caution">
    <text evidence="2">The sequence shown here is derived from an EMBL/GenBank/DDBJ whole genome shotgun (WGS) entry which is preliminary data.</text>
</comment>
<organism evidence="2 3">
    <name type="scientific">Talaromyces proteolyticus</name>
    <dbReference type="NCBI Taxonomy" id="1131652"/>
    <lineage>
        <taxon>Eukaryota</taxon>
        <taxon>Fungi</taxon>
        <taxon>Dikarya</taxon>
        <taxon>Ascomycota</taxon>
        <taxon>Pezizomycotina</taxon>
        <taxon>Eurotiomycetes</taxon>
        <taxon>Eurotiomycetidae</taxon>
        <taxon>Eurotiales</taxon>
        <taxon>Trichocomaceae</taxon>
        <taxon>Talaromyces</taxon>
        <taxon>Talaromyces sect. Bacilispori</taxon>
    </lineage>
</organism>
<dbReference type="Proteomes" id="UP001201262">
    <property type="component" value="Unassembled WGS sequence"/>
</dbReference>
<feature type="domain" description="DHHA2" evidence="1">
    <location>
        <begin position="325"/>
        <end position="494"/>
    </location>
</feature>
<dbReference type="PANTHER" id="PTHR12112:SF39">
    <property type="entry name" value="EG:152A3.5 PROTEIN (FBGN0003116_PN PROTEIN)"/>
    <property type="match status" value="1"/>
</dbReference>
<evidence type="ECO:0000313" key="3">
    <source>
        <dbReference type="Proteomes" id="UP001201262"/>
    </source>
</evidence>
<evidence type="ECO:0000313" key="2">
    <source>
        <dbReference type="EMBL" id="KAH8702109.1"/>
    </source>
</evidence>
<dbReference type="Gene3D" id="3.90.1640.10">
    <property type="entry name" value="inorganic pyrophosphatase (n-terminal core)"/>
    <property type="match status" value="1"/>
</dbReference>
<dbReference type="Gene3D" id="3.10.310.20">
    <property type="entry name" value="DHHA2 domain"/>
    <property type="match status" value="1"/>
</dbReference>
<dbReference type="EMBL" id="JAJTJA010000003">
    <property type="protein sequence ID" value="KAH8702109.1"/>
    <property type="molecule type" value="Genomic_DNA"/>
</dbReference>
<dbReference type="SMART" id="SM01131">
    <property type="entry name" value="DHHA2"/>
    <property type="match status" value="1"/>
</dbReference>
<dbReference type="InterPro" id="IPR038763">
    <property type="entry name" value="DHH_sf"/>
</dbReference>
<dbReference type="SUPFAM" id="SSF64182">
    <property type="entry name" value="DHH phosphoesterases"/>
    <property type="match status" value="1"/>
</dbReference>
<proteinExistence type="predicted"/>
<dbReference type="PANTHER" id="PTHR12112">
    <property type="entry name" value="BNIP - RELATED"/>
    <property type="match status" value="1"/>
</dbReference>
<evidence type="ECO:0000259" key="1">
    <source>
        <dbReference type="SMART" id="SM01131"/>
    </source>
</evidence>
<name>A0AAD4Q1B7_9EURO</name>
<sequence>MPSEFGHSLGHTNPITGLLPFLKQALQHLLPTATRTAASLPRNPVYVLGNQSADLDSIVSAVLYSYFFSRSTQSIHVPLVNLPDVPSGTELRRLRPEFACAFGLATSKSSKDREKLTTDAGEDGIVRLLRDHIITVADLRARLLSSNKLEKGGEKLELDAVLVDWNKPPHSISEETTKEGKKIVKGSIDGLADLATFSIAGCIDHHADEGFVPSAEDLVDSSNPRVIELGPGSCTSLIIREVQRRGLWPSSSSSAVDEPHSADAHADAELAKLALAAILIDTTNLTAEGKVTDVDRDAVSFLTRKIEESAPFRAGTEVWDQKALFEEVQYAKAHSLDWLTVDEILGRDYKDWTETMPSGDTTVIGIASVVRPLSWIIAKANEENGLKEEKNLNSLLEKTKQFAGKRSLDVVAIMTAFTSKKEEFQRELLLWVVNEKRIEQGEIFVESAREELQLEKWSQFPFDGRQEVGRLYIWKQANLGKSRKQVAPLLREVYT</sequence>
<dbReference type="InterPro" id="IPR004097">
    <property type="entry name" value="DHHA2"/>
</dbReference>
<protein>
    <recommendedName>
        <fullName evidence="1">DHHA2 domain-containing protein</fullName>
    </recommendedName>
</protein>
<dbReference type="InterPro" id="IPR038222">
    <property type="entry name" value="DHHA2_dom_sf"/>
</dbReference>
<gene>
    <name evidence="2" type="ORF">BGW36DRAFT_264341</name>
</gene>
<accession>A0AAD4Q1B7</accession>
<keyword evidence="3" id="KW-1185">Reference proteome</keyword>
<dbReference type="Pfam" id="PF02833">
    <property type="entry name" value="DHHA2"/>
    <property type="match status" value="1"/>
</dbReference>
<dbReference type="RefSeq" id="XP_046075485.1">
    <property type="nucleotide sequence ID" value="XM_046210107.1"/>
</dbReference>
<dbReference type="AlphaFoldDB" id="A0AAD4Q1B7"/>
<dbReference type="GO" id="GO:0004309">
    <property type="term" value="F:exopolyphosphatase activity"/>
    <property type="evidence" value="ECO:0007669"/>
    <property type="project" value="TreeGrafter"/>
</dbReference>
<dbReference type="GO" id="GO:0005737">
    <property type="term" value="C:cytoplasm"/>
    <property type="evidence" value="ECO:0007669"/>
    <property type="project" value="InterPro"/>
</dbReference>
<dbReference type="GeneID" id="70240394"/>